<keyword evidence="3" id="KW-0808">Transferase</keyword>
<keyword evidence="7" id="KW-1185">Reference proteome</keyword>
<reference evidence="7" key="1">
    <citation type="journal article" date="2013" name="Nat. Biotechnol.">
        <title>Draft genome sequence of chickpea (Cicer arietinum) provides a resource for trait improvement.</title>
        <authorList>
            <person name="Varshney R.K."/>
            <person name="Song C."/>
            <person name="Saxena R.K."/>
            <person name="Azam S."/>
            <person name="Yu S."/>
            <person name="Sharpe A.G."/>
            <person name="Cannon S."/>
            <person name="Baek J."/>
            <person name="Rosen B.D."/>
            <person name="Tar'an B."/>
            <person name="Millan T."/>
            <person name="Zhang X."/>
            <person name="Ramsay L.D."/>
            <person name="Iwata A."/>
            <person name="Wang Y."/>
            <person name="Nelson W."/>
            <person name="Farmer A.D."/>
            <person name="Gaur P.M."/>
            <person name="Soderlund C."/>
            <person name="Penmetsa R.V."/>
            <person name="Xu C."/>
            <person name="Bharti A.K."/>
            <person name="He W."/>
            <person name="Winter P."/>
            <person name="Zhao S."/>
            <person name="Hane J.K."/>
            <person name="Carrasquilla-Garcia N."/>
            <person name="Condie J.A."/>
            <person name="Upadhyaya H.D."/>
            <person name="Luo M.C."/>
            <person name="Thudi M."/>
            <person name="Gowda C.L."/>
            <person name="Singh N.P."/>
            <person name="Lichtenzveig J."/>
            <person name="Gali K.K."/>
            <person name="Rubio J."/>
            <person name="Nadarajan N."/>
            <person name="Dolezel J."/>
            <person name="Bansal K.C."/>
            <person name="Xu X."/>
            <person name="Edwards D."/>
            <person name="Zhang G."/>
            <person name="Kahl G."/>
            <person name="Gil J."/>
            <person name="Singh K.B."/>
            <person name="Datta S.K."/>
            <person name="Jackson S.A."/>
            <person name="Wang J."/>
            <person name="Cook D.R."/>
        </authorList>
    </citation>
    <scope>NUCLEOTIDE SEQUENCE [LARGE SCALE GENOMIC DNA]</scope>
    <source>
        <strain evidence="7">cv. CDC Frontier</strain>
    </source>
</reference>
<name>A0A1S2XDB9_CICAR</name>
<keyword evidence="3" id="KW-0328">Glycosyltransferase</keyword>
<accession>A0A1S2XDB9</accession>
<evidence type="ECO:0000259" key="6">
    <source>
        <dbReference type="Pfam" id="PF03016"/>
    </source>
</evidence>
<comment type="subcellular location">
    <subcellularLocation>
        <location evidence="1">Golgi apparatus membrane</location>
        <topology evidence="1">Single-pass type II membrane protein</topology>
    </subcellularLocation>
</comment>
<dbReference type="InterPro" id="IPR004263">
    <property type="entry name" value="Exostosin"/>
</dbReference>
<dbReference type="KEGG" id="cam:101499733"/>
<feature type="domain" description="Exostosin GT47" evidence="6">
    <location>
        <begin position="104"/>
        <end position="402"/>
    </location>
</feature>
<sequence>MLELKSPLKSKEWYVKMKLMNKHNNTRPQHDKTCFFFTYYKWVLWLSLSLYFFTSYLITNDPIPQPTSQDTLTHVSNYKSNVVFHSHFETTNTTSTHNALGVLKNLKVFIYELPSRYNKDWLFNERCKSHLFASEVAIHRALLKSEVRTFDPNEADFFFVPVYVSCNFSTVNGFPAIGHARGLISSAVELVSTEYPFWNRSRGSDHVFVASHDFGACFHTLEDKAMGDGILGILKNSIVLQTFGVVYNHPCQDVENVVIPPYISPEKVFNTLDKAPVNGRRDIWAFFRGKMEVHPKNVSGRFYSKRVRTEIWRKFNDDRRFYLQRHRFSGYQNEIARSVFCLCPLGWAPWSPRLVESVALGCVPVVIADGIRLPFSSTVNWPEISLTVAEKDVGKLDKILERVAATNLTVIQKNLWDPNTRRALLFNSEVQEGDATWQVLFSLSQKLDRSYRRNTVNSELKHDT</sequence>
<comment type="similarity">
    <text evidence="2">Belongs to the glycosyltransferase 47 family.</text>
</comment>
<evidence type="ECO:0000256" key="1">
    <source>
        <dbReference type="ARBA" id="ARBA00004323"/>
    </source>
</evidence>
<keyword evidence="4" id="KW-0735">Signal-anchor</keyword>
<keyword evidence="5" id="KW-0333">Golgi apparatus</keyword>
<dbReference type="GeneID" id="101499733"/>
<gene>
    <name evidence="8" type="primary">LOC101499733</name>
</gene>
<dbReference type="PANTHER" id="PTHR11062:SF299">
    <property type="entry name" value="GLUCURONOSYLTRANSFERASE, PUTATIVE-RELATED"/>
    <property type="match status" value="1"/>
</dbReference>
<dbReference type="PANTHER" id="PTHR11062">
    <property type="entry name" value="EXOSTOSIN HEPARAN SULFATE GLYCOSYLTRANSFERASE -RELATED"/>
    <property type="match status" value="1"/>
</dbReference>
<protein>
    <submittedName>
        <fullName evidence="8">Probable glucuronoxylan glucuronosyltransferase IRX7</fullName>
    </submittedName>
</protein>
<dbReference type="eggNOG" id="KOG1021">
    <property type="taxonomic scope" value="Eukaryota"/>
</dbReference>
<dbReference type="OrthoDB" id="1924787at2759"/>
<evidence type="ECO:0000313" key="7">
    <source>
        <dbReference type="Proteomes" id="UP000087171"/>
    </source>
</evidence>
<dbReference type="STRING" id="3827.A0A1S2XDB9"/>
<dbReference type="Proteomes" id="UP000087171">
    <property type="component" value="Chromosome Ca1"/>
</dbReference>
<dbReference type="AlphaFoldDB" id="A0A1S2XDB9"/>
<keyword evidence="4" id="KW-0812">Transmembrane</keyword>
<dbReference type="GO" id="GO:0010417">
    <property type="term" value="P:glucuronoxylan biosynthetic process"/>
    <property type="evidence" value="ECO:0007669"/>
    <property type="project" value="TreeGrafter"/>
</dbReference>
<evidence type="ECO:0000256" key="5">
    <source>
        <dbReference type="ARBA" id="ARBA00023034"/>
    </source>
</evidence>
<dbReference type="RefSeq" id="XP_004487567.1">
    <property type="nucleotide sequence ID" value="XM_004487510.3"/>
</dbReference>
<dbReference type="InterPro" id="IPR040911">
    <property type="entry name" value="Exostosin_GT47"/>
</dbReference>
<proteinExistence type="inferred from homology"/>
<dbReference type="Pfam" id="PF03016">
    <property type="entry name" value="Exostosin_GT47"/>
    <property type="match status" value="1"/>
</dbReference>
<evidence type="ECO:0000256" key="3">
    <source>
        <dbReference type="ARBA" id="ARBA00022676"/>
    </source>
</evidence>
<reference evidence="8" key="2">
    <citation type="submission" date="2025-08" db="UniProtKB">
        <authorList>
            <consortium name="RefSeq"/>
        </authorList>
    </citation>
    <scope>IDENTIFICATION</scope>
    <source>
        <tissue evidence="8">Etiolated seedlings</tissue>
    </source>
</reference>
<evidence type="ECO:0000313" key="8">
    <source>
        <dbReference type="RefSeq" id="XP_004487567.1"/>
    </source>
</evidence>
<organism evidence="7 8">
    <name type="scientific">Cicer arietinum</name>
    <name type="common">Chickpea</name>
    <name type="synonym">Garbanzo</name>
    <dbReference type="NCBI Taxonomy" id="3827"/>
    <lineage>
        <taxon>Eukaryota</taxon>
        <taxon>Viridiplantae</taxon>
        <taxon>Streptophyta</taxon>
        <taxon>Embryophyta</taxon>
        <taxon>Tracheophyta</taxon>
        <taxon>Spermatophyta</taxon>
        <taxon>Magnoliopsida</taxon>
        <taxon>eudicotyledons</taxon>
        <taxon>Gunneridae</taxon>
        <taxon>Pentapetalae</taxon>
        <taxon>rosids</taxon>
        <taxon>fabids</taxon>
        <taxon>Fabales</taxon>
        <taxon>Fabaceae</taxon>
        <taxon>Papilionoideae</taxon>
        <taxon>50 kb inversion clade</taxon>
        <taxon>NPAAA clade</taxon>
        <taxon>Hologalegina</taxon>
        <taxon>IRL clade</taxon>
        <taxon>Cicereae</taxon>
        <taxon>Cicer</taxon>
    </lineage>
</organism>
<dbReference type="GO" id="GO:0016757">
    <property type="term" value="F:glycosyltransferase activity"/>
    <property type="evidence" value="ECO:0007669"/>
    <property type="project" value="UniProtKB-KW"/>
</dbReference>
<dbReference type="PaxDb" id="3827-XP_004487567.1"/>
<evidence type="ECO:0000256" key="4">
    <source>
        <dbReference type="ARBA" id="ARBA00022968"/>
    </source>
</evidence>
<evidence type="ECO:0000256" key="2">
    <source>
        <dbReference type="ARBA" id="ARBA00010271"/>
    </source>
</evidence>
<dbReference type="GO" id="GO:0000139">
    <property type="term" value="C:Golgi membrane"/>
    <property type="evidence" value="ECO:0007669"/>
    <property type="project" value="UniProtKB-SubCell"/>
</dbReference>